<evidence type="ECO:0000256" key="3">
    <source>
        <dbReference type="ARBA" id="ARBA00022737"/>
    </source>
</evidence>
<evidence type="ECO:0000256" key="2">
    <source>
        <dbReference type="ARBA" id="ARBA00022574"/>
    </source>
</evidence>
<evidence type="ECO:0000313" key="5">
    <source>
        <dbReference type="EMBL" id="KAL3635278.1"/>
    </source>
</evidence>
<dbReference type="EMBL" id="JAVIJP010000027">
    <property type="protein sequence ID" value="KAL3635278.1"/>
    <property type="molecule type" value="Genomic_DNA"/>
</dbReference>
<proteinExistence type="inferred from homology"/>
<dbReference type="Pfam" id="PF12265">
    <property type="entry name" value="CAF1C_H4-bd"/>
    <property type="match status" value="1"/>
</dbReference>
<sequence length="85" mass="10030">MENDGDQNEMTGETEDFIEEFTEEFPEEFLVNEEYKIWTNNTPFMYDLIISQALNWPSLTVEWLPDREEPLGKGYSVQKMILGTD</sequence>
<accession>A0ABD3CZ35</accession>
<dbReference type="InterPro" id="IPR050459">
    <property type="entry name" value="WD_repeat_RBAP46/RBAP48/MSI1"/>
</dbReference>
<dbReference type="InterPro" id="IPR015943">
    <property type="entry name" value="WD40/YVTN_repeat-like_dom_sf"/>
</dbReference>
<dbReference type="Proteomes" id="UP001632038">
    <property type="component" value="Unassembled WGS sequence"/>
</dbReference>
<organism evidence="5 6">
    <name type="scientific">Castilleja foliolosa</name>
    <dbReference type="NCBI Taxonomy" id="1961234"/>
    <lineage>
        <taxon>Eukaryota</taxon>
        <taxon>Viridiplantae</taxon>
        <taxon>Streptophyta</taxon>
        <taxon>Embryophyta</taxon>
        <taxon>Tracheophyta</taxon>
        <taxon>Spermatophyta</taxon>
        <taxon>Magnoliopsida</taxon>
        <taxon>eudicotyledons</taxon>
        <taxon>Gunneridae</taxon>
        <taxon>Pentapetalae</taxon>
        <taxon>asterids</taxon>
        <taxon>lamiids</taxon>
        <taxon>Lamiales</taxon>
        <taxon>Orobanchaceae</taxon>
        <taxon>Pedicularideae</taxon>
        <taxon>Castillejinae</taxon>
        <taxon>Castilleja</taxon>
    </lineage>
</organism>
<evidence type="ECO:0000313" key="6">
    <source>
        <dbReference type="Proteomes" id="UP001632038"/>
    </source>
</evidence>
<name>A0ABD3CZ35_9LAMI</name>
<dbReference type="AlphaFoldDB" id="A0ABD3CZ35"/>
<reference evidence="6" key="1">
    <citation type="journal article" date="2024" name="IScience">
        <title>Strigolactones Initiate the Formation of Haustorium-like Structures in Castilleja.</title>
        <authorList>
            <person name="Buerger M."/>
            <person name="Peterson D."/>
            <person name="Chory J."/>
        </authorList>
    </citation>
    <scope>NUCLEOTIDE SEQUENCE [LARGE SCALE GENOMIC DNA]</scope>
</reference>
<comment type="similarity">
    <text evidence="1">Belongs to the WD repeat RBAP46/RBAP48/MSI1 family.</text>
</comment>
<dbReference type="Gene3D" id="2.130.10.10">
    <property type="entry name" value="YVTN repeat-like/Quinoprotein amine dehydrogenase"/>
    <property type="match status" value="1"/>
</dbReference>
<comment type="caution">
    <text evidence="5">The sequence shown here is derived from an EMBL/GenBank/DDBJ whole genome shotgun (WGS) entry which is preliminary data.</text>
</comment>
<protein>
    <submittedName>
        <fullName evidence="5">Chromatin assembly complex, subunit 3</fullName>
    </submittedName>
</protein>
<keyword evidence="2" id="KW-0853">WD repeat</keyword>
<gene>
    <name evidence="5" type="primary">MSI1_2</name>
    <name evidence="5" type="ORF">CASFOL_019825</name>
</gene>
<evidence type="ECO:0000256" key="1">
    <source>
        <dbReference type="ARBA" id="ARBA00009341"/>
    </source>
</evidence>
<keyword evidence="3" id="KW-0677">Repeat</keyword>
<feature type="domain" description="Histone-binding protein RBBP4-like N-terminal" evidence="4">
    <location>
        <begin position="33"/>
        <end position="84"/>
    </location>
</feature>
<evidence type="ECO:0000259" key="4">
    <source>
        <dbReference type="Pfam" id="PF12265"/>
    </source>
</evidence>
<keyword evidence="6" id="KW-1185">Reference proteome</keyword>
<dbReference type="InterPro" id="IPR022052">
    <property type="entry name" value="Histone-bd_RBBP4-like_N"/>
</dbReference>
<dbReference type="PANTHER" id="PTHR22850">
    <property type="entry name" value="WD40 REPEAT FAMILY"/>
    <property type="match status" value="1"/>
</dbReference>